<dbReference type="InterPro" id="IPR016186">
    <property type="entry name" value="C-type_lectin-like/link_sf"/>
</dbReference>
<evidence type="ECO:0000259" key="2">
    <source>
        <dbReference type="Pfam" id="PF06482"/>
    </source>
</evidence>
<dbReference type="Gene3D" id="3.10.100.10">
    <property type="entry name" value="Mannose-Binding Protein A, subunit A"/>
    <property type="match status" value="1"/>
</dbReference>
<dbReference type="EMBL" id="CP012333">
    <property type="protein sequence ID" value="AKV02696.1"/>
    <property type="molecule type" value="Genomic_DNA"/>
</dbReference>
<dbReference type="KEGG" id="llu:AKJ09_09359"/>
<name>A0A0K1QA78_9BACT</name>
<gene>
    <name evidence="3" type="ORF">AKJ09_09359</name>
</gene>
<sequence>MPDAPSTNNADASEPGATSTFTVGGTITGLEGDGLLLESGGDSVVVSKSDKTFVFPKRLEAGARFAVTVKVQPSGPAQTCVVTNGEGTVSGNVTSVSVDCSTNTYVTRVKVTGLVGTGLVLQNNGGDDLTVNASGDFAFAKKVSSGAPYLVTIKTQPANEECEVKVASGTVVDADVTATVTCRQNRVVFTTSTVYDGKLGGLDGADAKCQARATAANLPGTFRAWLSDATGSPSTRFNKSTVPYVLIDGTVVADSYAALTTAPLKHALDLTEIGGVVVTEPQFGRQVVWSTTRENGTVYWDEYSCVHWTSNAETDASQVGSPIVTDTGWSASWTGQPCSRSAPLYCFEQ</sequence>
<evidence type="ECO:0000256" key="1">
    <source>
        <dbReference type="SAM" id="MobiDB-lite"/>
    </source>
</evidence>
<dbReference type="AlphaFoldDB" id="A0A0K1QA78"/>
<dbReference type="PATRIC" id="fig|1391654.3.peg.9483"/>
<dbReference type="InterPro" id="IPR010515">
    <property type="entry name" value="Collagenase_NC10/endostatin"/>
</dbReference>
<reference evidence="3 4" key="1">
    <citation type="submission" date="2015-08" db="EMBL/GenBank/DDBJ databases">
        <authorList>
            <person name="Babu N.S."/>
            <person name="Beckwith C.J."/>
            <person name="Beseler K.G."/>
            <person name="Brison A."/>
            <person name="Carone J.V."/>
            <person name="Caskin T.P."/>
            <person name="Diamond M."/>
            <person name="Durham M.E."/>
            <person name="Foxe J.M."/>
            <person name="Go M."/>
            <person name="Henderson B.A."/>
            <person name="Jones I.B."/>
            <person name="McGettigan J.A."/>
            <person name="Micheletti S.J."/>
            <person name="Nasrallah M.E."/>
            <person name="Ortiz D."/>
            <person name="Piller C.R."/>
            <person name="Privatt S.R."/>
            <person name="Schneider S.L."/>
            <person name="Sharp S."/>
            <person name="Smith T.C."/>
            <person name="Stanton J.D."/>
            <person name="Ullery H.E."/>
            <person name="Wilson R.J."/>
            <person name="Serrano M.G."/>
            <person name="Buck G."/>
            <person name="Lee V."/>
            <person name="Wang Y."/>
            <person name="Carvalho R."/>
            <person name="Voegtly L."/>
            <person name="Shi R."/>
            <person name="Duckworth R."/>
            <person name="Johnson A."/>
            <person name="Loviza R."/>
            <person name="Walstead R."/>
            <person name="Shah Z."/>
            <person name="Kiflezghi M."/>
            <person name="Wade K."/>
            <person name="Ball S.L."/>
            <person name="Bradley K.W."/>
            <person name="Asai D.J."/>
            <person name="Bowman C.A."/>
            <person name="Russell D.A."/>
            <person name="Pope W.H."/>
            <person name="Jacobs-Sera D."/>
            <person name="Hendrix R.W."/>
            <person name="Hatfull G.F."/>
        </authorList>
    </citation>
    <scope>NUCLEOTIDE SEQUENCE [LARGE SCALE GENOMIC DNA]</scope>
    <source>
        <strain evidence="3 4">DSM 27648</strain>
    </source>
</reference>
<dbReference type="SUPFAM" id="SSF56436">
    <property type="entry name" value="C-type lectin-like"/>
    <property type="match status" value="1"/>
</dbReference>
<dbReference type="STRING" id="1391654.AKJ09_09359"/>
<protein>
    <submittedName>
        <fullName evidence="3">Surface antigen protein</fullName>
    </submittedName>
</protein>
<organism evidence="3 4">
    <name type="scientific">Labilithrix luteola</name>
    <dbReference type="NCBI Taxonomy" id="1391654"/>
    <lineage>
        <taxon>Bacteria</taxon>
        <taxon>Pseudomonadati</taxon>
        <taxon>Myxococcota</taxon>
        <taxon>Polyangia</taxon>
        <taxon>Polyangiales</taxon>
        <taxon>Labilitrichaceae</taxon>
        <taxon>Labilithrix</taxon>
    </lineage>
</organism>
<dbReference type="Proteomes" id="UP000064967">
    <property type="component" value="Chromosome"/>
</dbReference>
<keyword evidence="4" id="KW-1185">Reference proteome</keyword>
<accession>A0A0K1QA78</accession>
<proteinExistence type="predicted"/>
<evidence type="ECO:0000313" key="3">
    <source>
        <dbReference type="EMBL" id="AKV02696.1"/>
    </source>
</evidence>
<dbReference type="Pfam" id="PF06482">
    <property type="entry name" value="Endostatin"/>
    <property type="match status" value="1"/>
</dbReference>
<feature type="compositionally biased region" description="Polar residues" evidence="1">
    <location>
        <begin position="1"/>
        <end position="22"/>
    </location>
</feature>
<evidence type="ECO:0000313" key="4">
    <source>
        <dbReference type="Proteomes" id="UP000064967"/>
    </source>
</evidence>
<feature type="region of interest" description="Disordered" evidence="1">
    <location>
        <begin position="1"/>
        <end position="23"/>
    </location>
</feature>
<feature type="domain" description="Collagenase NC10/endostatin" evidence="2">
    <location>
        <begin position="195"/>
        <end position="348"/>
    </location>
</feature>
<dbReference type="InterPro" id="IPR016187">
    <property type="entry name" value="CTDL_fold"/>
</dbReference>